<dbReference type="InterPro" id="IPR031905">
    <property type="entry name" value="Flotillin_C"/>
</dbReference>
<evidence type="ECO:0000259" key="7">
    <source>
        <dbReference type="Pfam" id="PF15975"/>
    </source>
</evidence>
<dbReference type="Proteomes" id="UP000776164">
    <property type="component" value="Unassembled WGS sequence"/>
</dbReference>
<name>A0ABS2L7J1_9MICO</name>
<dbReference type="SUPFAM" id="SSF117892">
    <property type="entry name" value="Band 7/SPFH domain"/>
    <property type="match status" value="1"/>
</dbReference>
<keyword evidence="3 5" id="KW-0472">Membrane</keyword>
<keyword evidence="4" id="KW-0175">Coiled coil</keyword>
<keyword evidence="5" id="KW-1133">Transmembrane helix</keyword>
<organism evidence="8 9">
    <name type="scientific">Subtercola frigoramans</name>
    <dbReference type="NCBI Taxonomy" id="120298"/>
    <lineage>
        <taxon>Bacteria</taxon>
        <taxon>Bacillati</taxon>
        <taxon>Actinomycetota</taxon>
        <taxon>Actinomycetes</taxon>
        <taxon>Micrococcales</taxon>
        <taxon>Microbacteriaceae</taxon>
        <taxon>Subtercola</taxon>
    </lineage>
</organism>
<comment type="caution">
    <text evidence="8">The sequence shown here is derived from an EMBL/GenBank/DDBJ whole genome shotgun (WGS) entry which is preliminary data.</text>
</comment>
<gene>
    <name evidence="8" type="ORF">JOE66_002319</name>
</gene>
<dbReference type="InterPro" id="IPR036013">
    <property type="entry name" value="Band_7/SPFH_dom_sf"/>
</dbReference>
<dbReference type="PANTHER" id="PTHR13806:SF46">
    <property type="entry name" value="FLOTILLIN-1-RELATED"/>
    <property type="match status" value="1"/>
</dbReference>
<accession>A0ABS2L7J1</accession>
<feature type="domain" description="Band 7" evidence="6">
    <location>
        <begin position="74"/>
        <end position="248"/>
    </location>
</feature>
<feature type="domain" description="Flotillin C-terminal" evidence="7">
    <location>
        <begin position="431"/>
        <end position="510"/>
    </location>
</feature>
<reference evidence="8 9" key="1">
    <citation type="submission" date="2021-01" db="EMBL/GenBank/DDBJ databases">
        <title>Sequencing the genomes of 1000 actinobacteria strains.</title>
        <authorList>
            <person name="Klenk H.-P."/>
        </authorList>
    </citation>
    <scope>NUCLEOTIDE SEQUENCE [LARGE SCALE GENOMIC DNA]</scope>
    <source>
        <strain evidence="8 9">DSM 13057</strain>
    </source>
</reference>
<evidence type="ECO:0000256" key="3">
    <source>
        <dbReference type="ARBA" id="ARBA00023136"/>
    </source>
</evidence>
<dbReference type="InterPro" id="IPR027705">
    <property type="entry name" value="Flotillin_fam"/>
</dbReference>
<dbReference type="PANTHER" id="PTHR13806">
    <property type="entry name" value="FLOTILLIN-RELATED"/>
    <property type="match status" value="1"/>
</dbReference>
<dbReference type="InterPro" id="IPR001107">
    <property type="entry name" value="Band_7"/>
</dbReference>
<evidence type="ECO:0000259" key="6">
    <source>
        <dbReference type="Pfam" id="PF01145"/>
    </source>
</evidence>
<comment type="similarity">
    <text evidence="2">Belongs to the band 7/mec-2 family. Flotillin subfamily.</text>
</comment>
<dbReference type="RefSeq" id="WP_307827174.1">
    <property type="nucleotide sequence ID" value="NZ_BAAAHT010000002.1"/>
</dbReference>
<evidence type="ECO:0000256" key="2">
    <source>
        <dbReference type="ARBA" id="ARBA00007161"/>
    </source>
</evidence>
<evidence type="ECO:0000313" key="8">
    <source>
        <dbReference type="EMBL" id="MBM7472685.1"/>
    </source>
</evidence>
<dbReference type="EMBL" id="JAFBBU010000001">
    <property type="protein sequence ID" value="MBM7472685.1"/>
    <property type="molecule type" value="Genomic_DNA"/>
</dbReference>
<dbReference type="Pfam" id="PF01145">
    <property type="entry name" value="Band_7"/>
    <property type="match status" value="1"/>
</dbReference>
<feature type="transmembrane region" description="Helical" evidence="5">
    <location>
        <begin position="6"/>
        <end position="27"/>
    </location>
</feature>
<sequence>MDASLFTGIPLIPIIVIVVAVLVILAFSASRIKKVGINEALIIIGQKGGADQKSKPIRTPRFDDSGKPVLDENGSQVFDEVALDTKNQKVVIGQRAFIWPIVNETQRISLEQYQHGFSVQGPDVNYINTNVDVAIQFRVGGDPDSVRRAAQLFQSTQKNLANIIAAAIEGHVRSIIGELTFREITSDRARFKGLVVKSISADFAEQGIIIDTLNIKDVTTPGSNYLANLGAAETAKAQQEAAVAQSEAFRASEFARIESEERVAERDKALALKKASIKSETDRAQAEADASGQLAKANQDRLIAEQERQALAEQALVEQERLEISIRKPAEAAAYAKVQDANAQRDSANAATESEAFRRKTVAEANKSAAVLDAEASAATVTLAAEAQRSSANAVTEAEAYRRETIAEANKKAALLDAEATASSVTLTADADAAATNARGLAEAAITRAAGLAEAESIKAQAQAMESYGNAATSIEVIKRLPEIAQSIAGAFAGIDNFTVISKDGASAVGQQITDIASDVPALVKNLTGFDLTSVLAGMAGGAAASTVLKDDRPSSS</sequence>
<keyword evidence="5" id="KW-0812">Transmembrane</keyword>
<feature type="coiled-coil region" evidence="4">
    <location>
        <begin position="294"/>
        <end position="323"/>
    </location>
</feature>
<evidence type="ECO:0000313" key="9">
    <source>
        <dbReference type="Proteomes" id="UP000776164"/>
    </source>
</evidence>
<dbReference type="CDD" id="cd03399">
    <property type="entry name" value="SPFH_flotillin"/>
    <property type="match status" value="1"/>
</dbReference>
<evidence type="ECO:0000256" key="5">
    <source>
        <dbReference type="SAM" id="Phobius"/>
    </source>
</evidence>
<proteinExistence type="inferred from homology"/>
<evidence type="ECO:0000256" key="1">
    <source>
        <dbReference type="ARBA" id="ARBA00004370"/>
    </source>
</evidence>
<dbReference type="Pfam" id="PF15975">
    <property type="entry name" value="Flot"/>
    <property type="match status" value="1"/>
</dbReference>
<evidence type="ECO:0000256" key="4">
    <source>
        <dbReference type="SAM" id="Coils"/>
    </source>
</evidence>
<comment type="subcellular location">
    <subcellularLocation>
        <location evidence="1">Membrane</location>
    </subcellularLocation>
</comment>
<keyword evidence="9" id="KW-1185">Reference proteome</keyword>
<dbReference type="Gene3D" id="3.30.479.30">
    <property type="entry name" value="Band 7 domain"/>
    <property type="match status" value="1"/>
</dbReference>
<protein>
    <submittedName>
        <fullName evidence="8">Flotillin</fullName>
    </submittedName>
</protein>